<feature type="transmembrane region" description="Helical" evidence="9">
    <location>
        <begin position="130"/>
        <end position="151"/>
    </location>
</feature>
<keyword evidence="7 9" id="KW-0472">Membrane</keyword>
<feature type="transmembrane region" description="Helical" evidence="9">
    <location>
        <begin position="216"/>
        <end position="239"/>
    </location>
</feature>
<evidence type="ECO:0000259" key="10">
    <source>
        <dbReference type="PROSITE" id="PS50928"/>
    </source>
</evidence>
<evidence type="ECO:0000256" key="8">
    <source>
        <dbReference type="ARBA" id="ARBA00025454"/>
    </source>
</evidence>
<feature type="transmembrane region" description="Helical" evidence="9">
    <location>
        <begin position="98"/>
        <end position="118"/>
    </location>
</feature>
<protein>
    <submittedName>
        <fullName evidence="11">ABC transporter permease</fullName>
    </submittedName>
</protein>
<name>A0ABX1DP37_9HYPH</name>
<reference evidence="11 12" key="1">
    <citation type="submission" date="2020-03" db="EMBL/GenBank/DDBJ databases">
        <title>Whole genome sequencing of clinical and environmental type strains of Ochrobactrum.</title>
        <authorList>
            <person name="Dharne M."/>
        </authorList>
    </citation>
    <scope>NUCLEOTIDE SEQUENCE [LARGE SCALE GENOMIC DNA]</scope>
    <source>
        <strain evidence="11 12">CIP 109452</strain>
    </source>
</reference>
<dbReference type="PANTHER" id="PTHR43386">
    <property type="entry name" value="OLIGOPEPTIDE TRANSPORT SYSTEM PERMEASE PROTEIN APPC"/>
    <property type="match status" value="1"/>
</dbReference>
<feature type="transmembrane region" description="Helical" evidence="9">
    <location>
        <begin position="259"/>
        <end position="285"/>
    </location>
</feature>
<evidence type="ECO:0000313" key="12">
    <source>
        <dbReference type="Proteomes" id="UP000704467"/>
    </source>
</evidence>
<comment type="subcellular location">
    <subcellularLocation>
        <location evidence="1 9">Cell membrane</location>
        <topology evidence="1 9">Multi-pass membrane protein</topology>
    </subcellularLocation>
</comment>
<dbReference type="InterPro" id="IPR000515">
    <property type="entry name" value="MetI-like"/>
</dbReference>
<dbReference type="Proteomes" id="UP000704467">
    <property type="component" value="Unassembled WGS sequence"/>
</dbReference>
<dbReference type="PANTHER" id="PTHR43386:SF25">
    <property type="entry name" value="PEPTIDE ABC TRANSPORTER PERMEASE PROTEIN"/>
    <property type="match status" value="1"/>
</dbReference>
<keyword evidence="3 9" id="KW-0813">Transport</keyword>
<evidence type="ECO:0000256" key="6">
    <source>
        <dbReference type="ARBA" id="ARBA00022989"/>
    </source>
</evidence>
<dbReference type="SUPFAM" id="SSF161098">
    <property type="entry name" value="MetI-like"/>
    <property type="match status" value="1"/>
</dbReference>
<feature type="transmembrane region" description="Helical" evidence="9">
    <location>
        <begin position="157"/>
        <end position="178"/>
    </location>
</feature>
<dbReference type="InterPro" id="IPR035906">
    <property type="entry name" value="MetI-like_sf"/>
</dbReference>
<evidence type="ECO:0000256" key="1">
    <source>
        <dbReference type="ARBA" id="ARBA00004651"/>
    </source>
</evidence>
<proteinExistence type="inferred from homology"/>
<evidence type="ECO:0000313" key="11">
    <source>
        <dbReference type="EMBL" id="NKC04709.1"/>
    </source>
</evidence>
<keyword evidence="5 9" id="KW-0812">Transmembrane</keyword>
<dbReference type="InterPro" id="IPR050366">
    <property type="entry name" value="BP-dependent_transpt_permease"/>
</dbReference>
<dbReference type="Gene3D" id="1.10.3720.10">
    <property type="entry name" value="MetI-like"/>
    <property type="match status" value="1"/>
</dbReference>
<feature type="domain" description="ABC transmembrane type-1" evidence="10">
    <location>
        <begin position="94"/>
        <end position="285"/>
    </location>
</feature>
<keyword evidence="12" id="KW-1185">Reference proteome</keyword>
<gene>
    <name evidence="11" type="ORF">HED55_20335</name>
</gene>
<dbReference type="EMBL" id="JAAVLN010000002">
    <property type="protein sequence ID" value="NKC04709.1"/>
    <property type="molecule type" value="Genomic_DNA"/>
</dbReference>
<dbReference type="InterPro" id="IPR025966">
    <property type="entry name" value="OppC_N"/>
</dbReference>
<keyword evidence="6 9" id="KW-1133">Transmembrane helix</keyword>
<accession>A0ABX1DP37</accession>
<feature type="transmembrane region" description="Helical" evidence="9">
    <location>
        <begin position="32"/>
        <end position="54"/>
    </location>
</feature>
<evidence type="ECO:0000256" key="4">
    <source>
        <dbReference type="ARBA" id="ARBA00022475"/>
    </source>
</evidence>
<dbReference type="Pfam" id="PF00528">
    <property type="entry name" value="BPD_transp_1"/>
    <property type="match status" value="1"/>
</dbReference>
<evidence type="ECO:0000256" key="2">
    <source>
        <dbReference type="ARBA" id="ARBA00009306"/>
    </source>
</evidence>
<evidence type="ECO:0000256" key="7">
    <source>
        <dbReference type="ARBA" id="ARBA00023136"/>
    </source>
</evidence>
<comment type="similarity">
    <text evidence="2 9">Belongs to the binding-protein-dependent transport system permease family.</text>
</comment>
<dbReference type="PROSITE" id="PS50928">
    <property type="entry name" value="ABC_TM1"/>
    <property type="match status" value="1"/>
</dbReference>
<comment type="function">
    <text evidence="8">Probably part of an ABC transporter complex that could be involved in peptide import. Probably responsible for the translocation of the substrate across the membrane.</text>
</comment>
<evidence type="ECO:0000256" key="3">
    <source>
        <dbReference type="ARBA" id="ARBA00022448"/>
    </source>
</evidence>
<dbReference type="CDD" id="cd06261">
    <property type="entry name" value="TM_PBP2"/>
    <property type="match status" value="1"/>
</dbReference>
<evidence type="ECO:0000256" key="9">
    <source>
        <dbReference type="RuleBase" id="RU363032"/>
    </source>
</evidence>
<comment type="caution">
    <text evidence="11">The sequence shown here is derived from an EMBL/GenBank/DDBJ whole genome shotgun (WGS) entry which is preliminary data.</text>
</comment>
<keyword evidence="4" id="KW-1003">Cell membrane</keyword>
<dbReference type="Pfam" id="PF12911">
    <property type="entry name" value="OppC_N"/>
    <property type="match status" value="1"/>
</dbReference>
<evidence type="ECO:0000256" key="5">
    <source>
        <dbReference type="ARBA" id="ARBA00022692"/>
    </source>
</evidence>
<organism evidence="11 12">
    <name type="scientific">Brucella haematophila</name>
    <dbReference type="NCBI Taxonomy" id="419474"/>
    <lineage>
        <taxon>Bacteria</taxon>
        <taxon>Pseudomonadati</taxon>
        <taxon>Pseudomonadota</taxon>
        <taxon>Alphaproteobacteria</taxon>
        <taxon>Hyphomicrobiales</taxon>
        <taxon>Brucellaceae</taxon>
        <taxon>Brucella/Ochrobactrum group</taxon>
        <taxon>Brucella</taxon>
    </lineage>
</organism>
<sequence length="296" mass="31157">MAIVETTQTILSRELGSSTASLRWHRLTRDRLVLASLVFILAVVAVSVAAPWIAPYDPNVADAALRLAPVGTPDHILGVDAQGRDILSRVIWGGRSSLLVSVLPVAAAVLLSIALGLAAGYKGGGKLAAFIMRVIDLAFAFPMVLLAIGLATAFGPGLWTVGLTIIFSATPYLTRVVYAEVRAERDKEYVEAAQALGASQFEIVFREILPNVATSVLVYGTTMVGGMIVFSAGLSFLGLGAQPPTADWGRMVSEGSKVLILGSAHVATVPALVIVAVALAFNWLGDGLRDLLDPRR</sequence>